<feature type="region of interest" description="Disordered" evidence="2">
    <location>
        <begin position="227"/>
        <end position="261"/>
    </location>
</feature>
<dbReference type="GO" id="GO:0007026">
    <property type="term" value="P:negative regulation of microtubule depolymerization"/>
    <property type="evidence" value="ECO:0007669"/>
    <property type="project" value="TreeGrafter"/>
</dbReference>
<dbReference type="Pfam" id="PF16689">
    <property type="entry name" value="APC_N_CC"/>
    <property type="match status" value="1"/>
</dbReference>
<proteinExistence type="predicted"/>
<dbReference type="GO" id="GO:0045295">
    <property type="term" value="F:gamma-catenin binding"/>
    <property type="evidence" value="ECO:0007669"/>
    <property type="project" value="TreeGrafter"/>
</dbReference>
<dbReference type="GO" id="GO:0001708">
    <property type="term" value="P:cell fate specification"/>
    <property type="evidence" value="ECO:0007669"/>
    <property type="project" value="TreeGrafter"/>
</dbReference>
<dbReference type="Gene3D" id="1.10.287.450">
    <property type="entry name" value="Helix hairpin bin"/>
    <property type="match status" value="1"/>
</dbReference>
<dbReference type="PANTHER" id="PTHR12607:SF3">
    <property type="entry name" value="ADENOMATOUS POLYPOSIS COLI PROTEIN 2"/>
    <property type="match status" value="1"/>
</dbReference>
<dbReference type="Gene3D" id="1.20.5.10">
    <property type="match status" value="1"/>
</dbReference>
<name>A0A8C9IBY3_9PRIM</name>
<dbReference type="GO" id="GO:0016477">
    <property type="term" value="P:cell migration"/>
    <property type="evidence" value="ECO:0007669"/>
    <property type="project" value="TreeGrafter"/>
</dbReference>
<evidence type="ECO:0000259" key="3">
    <source>
        <dbReference type="Pfam" id="PF16689"/>
    </source>
</evidence>
<dbReference type="GO" id="GO:0090090">
    <property type="term" value="P:negative regulation of canonical Wnt signaling pathway"/>
    <property type="evidence" value="ECO:0007669"/>
    <property type="project" value="TreeGrafter"/>
</dbReference>
<dbReference type="PANTHER" id="PTHR12607">
    <property type="entry name" value="ADENOMATOUS POLYPOSIS COLI PROTEIN FAMILY"/>
    <property type="match status" value="1"/>
</dbReference>
<organism evidence="4 5">
    <name type="scientific">Piliocolobus tephrosceles</name>
    <name type="common">Ugandan red Colobus</name>
    <dbReference type="NCBI Taxonomy" id="591936"/>
    <lineage>
        <taxon>Eukaryota</taxon>
        <taxon>Metazoa</taxon>
        <taxon>Chordata</taxon>
        <taxon>Craniata</taxon>
        <taxon>Vertebrata</taxon>
        <taxon>Euteleostomi</taxon>
        <taxon>Mammalia</taxon>
        <taxon>Eutheria</taxon>
        <taxon>Euarchontoglires</taxon>
        <taxon>Primates</taxon>
        <taxon>Haplorrhini</taxon>
        <taxon>Catarrhini</taxon>
        <taxon>Cercopithecidae</taxon>
        <taxon>Colobinae</taxon>
        <taxon>Piliocolobus</taxon>
    </lineage>
</organism>
<reference evidence="4" key="2">
    <citation type="submission" date="2025-09" db="UniProtKB">
        <authorList>
            <consortium name="Ensembl"/>
        </authorList>
    </citation>
    <scope>IDENTIFICATION</scope>
</reference>
<dbReference type="GO" id="GO:0008017">
    <property type="term" value="F:microtubule binding"/>
    <property type="evidence" value="ECO:0007669"/>
    <property type="project" value="TreeGrafter"/>
</dbReference>
<dbReference type="GO" id="GO:0016342">
    <property type="term" value="C:catenin complex"/>
    <property type="evidence" value="ECO:0007669"/>
    <property type="project" value="TreeGrafter"/>
</dbReference>
<dbReference type="InterPro" id="IPR026831">
    <property type="entry name" value="APC_dom"/>
</dbReference>
<dbReference type="GO" id="GO:0008013">
    <property type="term" value="F:beta-catenin binding"/>
    <property type="evidence" value="ECO:0007669"/>
    <property type="project" value="InterPro"/>
</dbReference>
<dbReference type="GO" id="GO:0007389">
    <property type="term" value="P:pattern specification process"/>
    <property type="evidence" value="ECO:0007669"/>
    <property type="project" value="TreeGrafter"/>
</dbReference>
<evidence type="ECO:0000256" key="2">
    <source>
        <dbReference type="SAM" id="MobiDB-lite"/>
    </source>
</evidence>
<dbReference type="SUPFAM" id="SSF58050">
    <property type="entry name" value="N-terminal coiled coil domain from apc"/>
    <property type="match status" value="1"/>
</dbReference>
<dbReference type="InterPro" id="IPR032038">
    <property type="entry name" value="APC_N"/>
</dbReference>
<dbReference type="Pfam" id="PF11414">
    <property type="entry name" value="Suppressor_APC"/>
    <property type="match status" value="1"/>
</dbReference>
<evidence type="ECO:0000256" key="1">
    <source>
        <dbReference type="ARBA" id="ARBA00022701"/>
    </source>
</evidence>
<feature type="region of interest" description="Disordered" evidence="2">
    <location>
        <begin position="86"/>
        <end position="116"/>
    </location>
</feature>
<dbReference type="GO" id="GO:0007399">
    <property type="term" value="P:nervous system development"/>
    <property type="evidence" value="ECO:0007669"/>
    <property type="project" value="TreeGrafter"/>
</dbReference>
<dbReference type="Proteomes" id="UP000694416">
    <property type="component" value="Unplaced"/>
</dbReference>
<dbReference type="GO" id="GO:0030877">
    <property type="term" value="C:beta-catenin destruction complex"/>
    <property type="evidence" value="ECO:0007669"/>
    <property type="project" value="TreeGrafter"/>
</dbReference>
<protein>
    <recommendedName>
        <fullName evidence="3">Adenomatous polyposis coli N-terminal dimerisation domain-containing protein</fullName>
    </recommendedName>
</protein>
<dbReference type="FunFam" id="1.10.287.450:FF:000002">
    <property type="entry name" value="adenomatous polyposis coli protein 2"/>
    <property type="match status" value="1"/>
</dbReference>
<reference evidence="4" key="1">
    <citation type="submission" date="2025-08" db="UniProtKB">
        <authorList>
            <consortium name="Ensembl"/>
        </authorList>
    </citation>
    <scope>IDENTIFICATION</scope>
</reference>
<keyword evidence="5" id="KW-1185">Reference proteome</keyword>
<sequence length="292" mass="33154">MASSVAPYEQLVRQVEALKAENSHLRQELRDNSSHLSKLETETSGMKEVLKHLQGKLEQEARVLVSSGQTEVLEQLKGERLYNLKFQPPALGPEPASRTPEGSPVHGSGPSKDSFGELSRATIRLLEELDRERCFLLNEIEKEEKEKLWYYSQLQGLSKRLDELPHVETFSMQMDLIRQQLEFEAQHIRSLMEERFGTSDEMVQRAQIRASRLEQIDKELLEAQDRVQQTEPQVPNGAEPGPRGGVGPRRTGLLESCSPPPTSSWASRLSAFWGALGLFPRPWSSPCRPCWR</sequence>
<dbReference type="AlphaFoldDB" id="A0A8C9IBY3"/>
<evidence type="ECO:0000313" key="5">
    <source>
        <dbReference type="Proteomes" id="UP000694416"/>
    </source>
</evidence>
<dbReference type="SUPFAM" id="SSF82931">
    <property type="entry name" value="Tumor suppressor gene product Apc"/>
    <property type="match status" value="1"/>
</dbReference>
<dbReference type="InterPro" id="IPR036149">
    <property type="entry name" value="APC_N_sf"/>
</dbReference>
<dbReference type="Ensembl" id="ENSPTET00000046879.1">
    <property type="protein sequence ID" value="ENSPTEP00000034331.1"/>
    <property type="gene ID" value="ENSPTEG00000032598.1"/>
</dbReference>
<accession>A0A8C9IBY3</accession>
<feature type="domain" description="Adenomatous polyposis coli N-terminal dimerisation" evidence="3">
    <location>
        <begin position="6"/>
        <end position="57"/>
    </location>
</feature>
<dbReference type="InterPro" id="IPR026818">
    <property type="entry name" value="Apc_fam"/>
</dbReference>
<dbReference type="FunFam" id="1.20.5.10:FF:000003">
    <property type="entry name" value="Adenomatous polyposis coli protein 2"/>
    <property type="match status" value="1"/>
</dbReference>
<evidence type="ECO:0000313" key="4">
    <source>
        <dbReference type="Ensembl" id="ENSPTEP00000034331.1"/>
    </source>
</evidence>
<dbReference type="GO" id="GO:0005881">
    <property type="term" value="C:cytoplasmic microtubule"/>
    <property type="evidence" value="ECO:0007669"/>
    <property type="project" value="TreeGrafter"/>
</dbReference>
<keyword evidence="1" id="KW-0493">Microtubule</keyword>